<dbReference type="Proteomes" id="UP000618733">
    <property type="component" value="Unassembled WGS sequence"/>
</dbReference>
<comment type="similarity">
    <text evidence="1">Belongs to the AHA1 family.</text>
</comment>
<accession>A0A934QCI6</accession>
<gene>
    <name evidence="3" type="ORF">JD292_00485</name>
</gene>
<evidence type="ECO:0000313" key="4">
    <source>
        <dbReference type="Proteomes" id="UP000618733"/>
    </source>
</evidence>
<sequence>MGIDEAWAYVSEPQLTEQWFGPWEGDGRTGGAIRVRMRFEEGFPEMPMKVLACERPHRLSLESVGEHGGWLLELLLEEDGEDTLVTLIHHLDADSLKDAGEIGPGWEFYMDLLVAATEGTEEPTFDMYYPALKNYYLDQDPA</sequence>
<reference evidence="3" key="1">
    <citation type="submission" date="2020-12" db="EMBL/GenBank/DDBJ databases">
        <title>Leucobacter sp. CAS2, isolated from Chromium sludge.</title>
        <authorList>
            <person name="Xu Z."/>
        </authorList>
    </citation>
    <scope>NUCLEOTIDE SEQUENCE</scope>
    <source>
        <strain evidence="3">CSA2</strain>
    </source>
</reference>
<feature type="domain" description="Activator of Hsp90 ATPase homologue 1/2-like C-terminal" evidence="2">
    <location>
        <begin position="4"/>
        <end position="116"/>
    </location>
</feature>
<evidence type="ECO:0000259" key="2">
    <source>
        <dbReference type="Pfam" id="PF08327"/>
    </source>
</evidence>
<dbReference type="AlphaFoldDB" id="A0A934QCI6"/>
<name>A0A934QCI6_9MICO</name>
<evidence type="ECO:0000256" key="1">
    <source>
        <dbReference type="ARBA" id="ARBA00006817"/>
    </source>
</evidence>
<dbReference type="Gene3D" id="3.30.530.20">
    <property type="match status" value="1"/>
</dbReference>
<protein>
    <submittedName>
        <fullName evidence="3">SRPBCC domain-containing protein</fullName>
    </submittedName>
</protein>
<proteinExistence type="inferred from homology"/>
<dbReference type="SUPFAM" id="SSF55961">
    <property type="entry name" value="Bet v1-like"/>
    <property type="match status" value="1"/>
</dbReference>
<dbReference type="EMBL" id="JAEHOI010000001">
    <property type="protein sequence ID" value="MBK0420562.1"/>
    <property type="molecule type" value="Genomic_DNA"/>
</dbReference>
<keyword evidence="4" id="KW-1185">Reference proteome</keyword>
<dbReference type="InterPro" id="IPR013538">
    <property type="entry name" value="ASHA1/2-like_C"/>
</dbReference>
<dbReference type="Pfam" id="PF08327">
    <property type="entry name" value="AHSA1"/>
    <property type="match status" value="1"/>
</dbReference>
<evidence type="ECO:0000313" key="3">
    <source>
        <dbReference type="EMBL" id="MBK0420562.1"/>
    </source>
</evidence>
<organism evidence="3 4">
    <name type="scientific">Leucobacter edaphi</name>
    <dbReference type="NCBI Taxonomy" id="2796472"/>
    <lineage>
        <taxon>Bacteria</taxon>
        <taxon>Bacillati</taxon>
        <taxon>Actinomycetota</taxon>
        <taxon>Actinomycetes</taxon>
        <taxon>Micrococcales</taxon>
        <taxon>Microbacteriaceae</taxon>
        <taxon>Leucobacter</taxon>
    </lineage>
</organism>
<dbReference type="InterPro" id="IPR023393">
    <property type="entry name" value="START-like_dom_sf"/>
</dbReference>
<comment type="caution">
    <text evidence="3">The sequence shown here is derived from an EMBL/GenBank/DDBJ whole genome shotgun (WGS) entry which is preliminary data.</text>
</comment>